<evidence type="ECO:0000313" key="1">
    <source>
        <dbReference type="EMBL" id="GMI65620.1"/>
    </source>
</evidence>
<dbReference type="OrthoDB" id="185373at2759"/>
<keyword evidence="2" id="KW-1185">Reference proteome</keyword>
<dbReference type="Proteomes" id="UP001165190">
    <property type="component" value="Unassembled WGS sequence"/>
</dbReference>
<proteinExistence type="predicted"/>
<dbReference type="EMBL" id="BSYR01000003">
    <property type="protein sequence ID" value="GMI65620.1"/>
    <property type="molecule type" value="Genomic_DNA"/>
</dbReference>
<sequence>MAKLISSLFLPSIVTGGRSLYNFYSSANTLATHIEALSKNSTSVRRNPKKYDPFDNVDDALALFHKMIDKYPKPSIVEFNKLLAPISILI</sequence>
<comment type="caution">
    <text evidence="1">The sequence shown here is derived from an EMBL/GenBank/DDBJ whole genome shotgun (WGS) entry which is preliminary data.</text>
</comment>
<dbReference type="AlphaFoldDB" id="A0A9W7GXB6"/>
<accession>A0A9W7GXB6</accession>
<evidence type="ECO:0000313" key="2">
    <source>
        <dbReference type="Proteomes" id="UP001165190"/>
    </source>
</evidence>
<protein>
    <submittedName>
        <fullName evidence="1">Pentatricopeptide repeat 3</fullName>
    </submittedName>
</protein>
<name>A0A9W7GXB6_HIBTR</name>
<organism evidence="1 2">
    <name type="scientific">Hibiscus trionum</name>
    <name type="common">Flower of an hour</name>
    <dbReference type="NCBI Taxonomy" id="183268"/>
    <lineage>
        <taxon>Eukaryota</taxon>
        <taxon>Viridiplantae</taxon>
        <taxon>Streptophyta</taxon>
        <taxon>Embryophyta</taxon>
        <taxon>Tracheophyta</taxon>
        <taxon>Spermatophyta</taxon>
        <taxon>Magnoliopsida</taxon>
        <taxon>eudicotyledons</taxon>
        <taxon>Gunneridae</taxon>
        <taxon>Pentapetalae</taxon>
        <taxon>rosids</taxon>
        <taxon>malvids</taxon>
        <taxon>Malvales</taxon>
        <taxon>Malvaceae</taxon>
        <taxon>Malvoideae</taxon>
        <taxon>Hibiscus</taxon>
    </lineage>
</organism>
<gene>
    <name evidence="1" type="ORF">HRI_000231200</name>
</gene>
<reference evidence="1" key="1">
    <citation type="submission" date="2023-05" db="EMBL/GenBank/DDBJ databases">
        <title>Genome and transcriptome analyses reveal genes involved in the formation of fine ridges on petal epidermal cells in Hibiscus trionum.</title>
        <authorList>
            <person name="Koshimizu S."/>
            <person name="Masuda S."/>
            <person name="Ishii T."/>
            <person name="Shirasu K."/>
            <person name="Hoshino A."/>
            <person name="Arita M."/>
        </authorList>
    </citation>
    <scope>NUCLEOTIDE SEQUENCE</scope>
    <source>
        <strain evidence="1">Hamamatsu line</strain>
    </source>
</reference>